<reference evidence="1 2" key="1">
    <citation type="submission" date="2020-08" db="EMBL/GenBank/DDBJ databases">
        <title>Genomic Encyclopedia of Type Strains, Phase IV (KMG-IV): sequencing the most valuable type-strain genomes for metagenomic binning, comparative biology and taxonomic classification.</title>
        <authorList>
            <person name="Goeker M."/>
        </authorList>
    </citation>
    <scope>NUCLEOTIDE SEQUENCE [LARGE SCALE GENOMIC DNA]</scope>
    <source>
        <strain evidence="1 2">DSM 17455</strain>
    </source>
</reference>
<dbReference type="Proteomes" id="UP000587524">
    <property type="component" value="Unassembled WGS sequence"/>
</dbReference>
<comment type="caution">
    <text evidence="1">The sequence shown here is derived from an EMBL/GenBank/DDBJ whole genome shotgun (WGS) entry which is preliminary data.</text>
</comment>
<keyword evidence="2" id="KW-1185">Reference proteome</keyword>
<evidence type="ECO:0000313" key="2">
    <source>
        <dbReference type="Proteomes" id="UP000587524"/>
    </source>
</evidence>
<proteinExistence type="predicted"/>
<dbReference type="EMBL" id="JACJHZ010000003">
    <property type="protein sequence ID" value="MBA9019088.1"/>
    <property type="molecule type" value="Genomic_DNA"/>
</dbReference>
<name>A0ABR6C2A6_9HYPH</name>
<organism evidence="1 2">
    <name type="scientific">Aminobacter ciceronei</name>
    <dbReference type="NCBI Taxonomy" id="150723"/>
    <lineage>
        <taxon>Bacteria</taxon>
        <taxon>Pseudomonadati</taxon>
        <taxon>Pseudomonadota</taxon>
        <taxon>Alphaproteobacteria</taxon>
        <taxon>Hyphomicrobiales</taxon>
        <taxon>Phyllobacteriaceae</taxon>
        <taxon>Aminobacter</taxon>
    </lineage>
</organism>
<dbReference type="RefSeq" id="WP_246765368.1">
    <property type="nucleotide sequence ID" value="NZ_JACJHY010000003.1"/>
</dbReference>
<evidence type="ECO:0008006" key="3">
    <source>
        <dbReference type="Google" id="ProtNLM"/>
    </source>
</evidence>
<accession>A0ABR6C2A6</accession>
<gene>
    <name evidence="1" type="ORF">HNQ97_001078</name>
</gene>
<protein>
    <recommendedName>
        <fullName evidence="3">Ferredoxin</fullName>
    </recommendedName>
</protein>
<evidence type="ECO:0000313" key="1">
    <source>
        <dbReference type="EMBL" id="MBA9019088.1"/>
    </source>
</evidence>
<sequence length="109" mass="12651">MTSNQHEVDDMYVVLTTKPGEFRTEMSPGVQPVETYDYIFYGRKRASFTIAKLTDQDQTRIRIVEDEPPQIENNVPCKLFEKFSSVEDARHELKTLTTYGSMDIQLKLV</sequence>